<evidence type="ECO:0000313" key="2">
    <source>
        <dbReference type="Proteomes" id="UP001324115"/>
    </source>
</evidence>
<gene>
    <name evidence="1" type="ORF">RGQ29_003571</name>
</gene>
<sequence>MSEIQESSIQDFSEWILKIGNGDLGEGDGDNNITIPHDLIIQPTQNPLEDIINNTYPDLNAQYMDASYIQERAILGPANEVVEELNDYIISSINGVEHEYLSSDSICKVSLNVADQDILYPIEHEYLSRT</sequence>
<accession>A0AAN7EC30</accession>
<dbReference type="AlphaFoldDB" id="A0AAN7EC30"/>
<reference evidence="1 2" key="1">
    <citation type="journal article" date="2023" name="G3 (Bethesda)">
        <title>A haplotype-resolved chromosome-scale genome for Quercus rubra L. provides insights into the genetics of adaptive traits for red oak species.</title>
        <authorList>
            <person name="Kapoor B."/>
            <person name="Jenkins J."/>
            <person name="Schmutz J."/>
            <person name="Zhebentyayeva T."/>
            <person name="Kuelheim C."/>
            <person name="Coggeshall M."/>
            <person name="Heim C."/>
            <person name="Lasky J.R."/>
            <person name="Leites L."/>
            <person name="Islam-Faridi N."/>
            <person name="Romero-Severson J."/>
            <person name="DeLeo V.L."/>
            <person name="Lucas S.M."/>
            <person name="Lazic D."/>
            <person name="Gailing O."/>
            <person name="Carlson J."/>
            <person name="Staton M."/>
        </authorList>
    </citation>
    <scope>NUCLEOTIDE SEQUENCE [LARGE SCALE GENOMIC DNA]</scope>
    <source>
        <strain evidence="1">Pseudo-F2</strain>
    </source>
</reference>
<dbReference type="EMBL" id="JAXUIC010000010">
    <property type="protein sequence ID" value="KAK4567853.1"/>
    <property type="molecule type" value="Genomic_DNA"/>
</dbReference>
<dbReference type="PANTHER" id="PTHR10492:SF57">
    <property type="entry name" value="ATP-DEPENDENT DNA HELICASE"/>
    <property type="match status" value="1"/>
</dbReference>
<dbReference type="Proteomes" id="UP001324115">
    <property type="component" value="Unassembled WGS sequence"/>
</dbReference>
<proteinExistence type="predicted"/>
<evidence type="ECO:0000313" key="1">
    <source>
        <dbReference type="EMBL" id="KAK4567853.1"/>
    </source>
</evidence>
<name>A0AAN7EC30_QUERU</name>
<dbReference type="PANTHER" id="PTHR10492">
    <property type="match status" value="1"/>
</dbReference>
<comment type="caution">
    <text evidence="1">The sequence shown here is derived from an EMBL/GenBank/DDBJ whole genome shotgun (WGS) entry which is preliminary data.</text>
</comment>
<evidence type="ECO:0008006" key="3">
    <source>
        <dbReference type="Google" id="ProtNLM"/>
    </source>
</evidence>
<keyword evidence="2" id="KW-1185">Reference proteome</keyword>
<organism evidence="1 2">
    <name type="scientific">Quercus rubra</name>
    <name type="common">Northern red oak</name>
    <name type="synonym">Quercus borealis</name>
    <dbReference type="NCBI Taxonomy" id="3512"/>
    <lineage>
        <taxon>Eukaryota</taxon>
        <taxon>Viridiplantae</taxon>
        <taxon>Streptophyta</taxon>
        <taxon>Embryophyta</taxon>
        <taxon>Tracheophyta</taxon>
        <taxon>Spermatophyta</taxon>
        <taxon>Magnoliopsida</taxon>
        <taxon>eudicotyledons</taxon>
        <taxon>Gunneridae</taxon>
        <taxon>Pentapetalae</taxon>
        <taxon>rosids</taxon>
        <taxon>fabids</taxon>
        <taxon>Fagales</taxon>
        <taxon>Fagaceae</taxon>
        <taxon>Quercus</taxon>
    </lineage>
</organism>
<protein>
    <recommendedName>
        <fullName evidence="3">ATP-dependent DNA helicase</fullName>
    </recommendedName>
</protein>